<evidence type="ECO:0000313" key="3">
    <source>
        <dbReference type="Proteomes" id="UP001633002"/>
    </source>
</evidence>
<dbReference type="Gene3D" id="3.40.50.1820">
    <property type="entry name" value="alpha/beta hydrolase"/>
    <property type="match status" value="1"/>
</dbReference>
<sequence>MGTEATSATQEPKTGLQFILIHGSWHHGGHWKQVQQVLEGRGHRVYAPTLLGNEPNSERINYPLKEIVQLLQEDIVSRDLTDIVLAGHSSGGYIVQQLAQLQPQRVQKVIFINAFVLQEGENLLGFITEEPPTAENNYSFHRLAPFDWFRNEFANTVDEETAKAIYASLVPQGGQPHSERQNLRTFFELPVSKAYIFLNKDPIFAGLGMQNWHPQFSTRLGEYKLVEMGGDHEALLTNPTVLAEKLIEASSDLN</sequence>
<protein>
    <recommendedName>
        <fullName evidence="1">AB hydrolase-1 domain-containing protein</fullName>
    </recommendedName>
</protein>
<gene>
    <name evidence="2" type="ORF">R1sor_007982</name>
</gene>
<dbReference type="InterPro" id="IPR029058">
    <property type="entry name" value="AB_hydrolase_fold"/>
</dbReference>
<evidence type="ECO:0000313" key="2">
    <source>
        <dbReference type="EMBL" id="KAL3694331.1"/>
    </source>
</evidence>
<keyword evidence="3" id="KW-1185">Reference proteome</keyword>
<organism evidence="2 3">
    <name type="scientific">Riccia sorocarpa</name>
    <dbReference type="NCBI Taxonomy" id="122646"/>
    <lineage>
        <taxon>Eukaryota</taxon>
        <taxon>Viridiplantae</taxon>
        <taxon>Streptophyta</taxon>
        <taxon>Embryophyta</taxon>
        <taxon>Marchantiophyta</taxon>
        <taxon>Marchantiopsida</taxon>
        <taxon>Marchantiidae</taxon>
        <taxon>Marchantiales</taxon>
        <taxon>Ricciaceae</taxon>
        <taxon>Riccia</taxon>
    </lineage>
</organism>
<dbReference type="EMBL" id="JBJQOH010000003">
    <property type="protein sequence ID" value="KAL3694331.1"/>
    <property type="molecule type" value="Genomic_DNA"/>
</dbReference>
<name>A0ABD3HW80_9MARC</name>
<accession>A0ABD3HW80</accession>
<dbReference type="SUPFAM" id="SSF53474">
    <property type="entry name" value="alpha/beta-Hydrolases"/>
    <property type="match status" value="1"/>
</dbReference>
<feature type="domain" description="AB hydrolase-1" evidence="1">
    <location>
        <begin position="19"/>
        <end position="244"/>
    </location>
</feature>
<dbReference type="AlphaFoldDB" id="A0ABD3HW80"/>
<dbReference type="Proteomes" id="UP001633002">
    <property type="component" value="Unassembled WGS sequence"/>
</dbReference>
<dbReference type="Pfam" id="PF12697">
    <property type="entry name" value="Abhydrolase_6"/>
    <property type="match status" value="1"/>
</dbReference>
<dbReference type="PANTHER" id="PTHR37017">
    <property type="entry name" value="AB HYDROLASE-1 DOMAIN-CONTAINING PROTEIN-RELATED"/>
    <property type="match status" value="1"/>
</dbReference>
<reference evidence="2 3" key="1">
    <citation type="submission" date="2024-09" db="EMBL/GenBank/DDBJ databases">
        <title>Chromosome-scale assembly of Riccia sorocarpa.</title>
        <authorList>
            <person name="Paukszto L."/>
        </authorList>
    </citation>
    <scope>NUCLEOTIDE SEQUENCE [LARGE SCALE GENOMIC DNA]</scope>
    <source>
        <strain evidence="2">LP-2024</strain>
        <tissue evidence="2">Aerial parts of the thallus</tissue>
    </source>
</reference>
<dbReference type="PANTHER" id="PTHR37017:SF11">
    <property type="entry name" value="ESTERASE_LIPASE_THIOESTERASE DOMAIN-CONTAINING PROTEIN"/>
    <property type="match status" value="1"/>
</dbReference>
<comment type="caution">
    <text evidence="2">The sequence shown here is derived from an EMBL/GenBank/DDBJ whole genome shotgun (WGS) entry which is preliminary data.</text>
</comment>
<evidence type="ECO:0000259" key="1">
    <source>
        <dbReference type="Pfam" id="PF12697"/>
    </source>
</evidence>
<dbReference type="InterPro" id="IPR000073">
    <property type="entry name" value="AB_hydrolase_1"/>
</dbReference>
<proteinExistence type="predicted"/>
<dbReference type="InterPro" id="IPR052897">
    <property type="entry name" value="Sec-Metab_Biosynth_Hydrolase"/>
</dbReference>